<name>A0ABY8TTY2_TETOB</name>
<evidence type="ECO:0000313" key="2">
    <source>
        <dbReference type="Proteomes" id="UP001244341"/>
    </source>
</evidence>
<sequence length="190" mass="21251">MLPAGGYNGTSDMPYKQSVTPAVTKPFTDCAKEIQEMLAVMLGIYTSRGHTQLSQTFDRFKFNCIFDLPLFFCRGADRVRVLSNLLALPFEKVEAEPKLVSVQMLNNRMGRIDMEATLHFYPRGRWLPFASLVIPESLPLHGTWTLVATGDDDKIMSVTETWHNVPGMPRLLRSLLTTAITTAGLAVNGW</sequence>
<dbReference type="Proteomes" id="UP001244341">
    <property type="component" value="Chromosome 3b"/>
</dbReference>
<organism evidence="1 2">
    <name type="scientific">Tetradesmus obliquus</name>
    <name type="common">Green alga</name>
    <name type="synonym">Acutodesmus obliquus</name>
    <dbReference type="NCBI Taxonomy" id="3088"/>
    <lineage>
        <taxon>Eukaryota</taxon>
        <taxon>Viridiplantae</taxon>
        <taxon>Chlorophyta</taxon>
        <taxon>core chlorophytes</taxon>
        <taxon>Chlorophyceae</taxon>
        <taxon>CS clade</taxon>
        <taxon>Sphaeropleales</taxon>
        <taxon>Scenedesmaceae</taxon>
        <taxon>Tetradesmus</taxon>
    </lineage>
</organism>
<reference evidence="1 2" key="1">
    <citation type="submission" date="2023-05" db="EMBL/GenBank/DDBJ databases">
        <title>A 100% complete, gapless, phased diploid assembly of the Scenedesmus obliquus UTEX 3031 genome.</title>
        <authorList>
            <person name="Biondi T.C."/>
            <person name="Hanschen E.R."/>
            <person name="Kwon T."/>
            <person name="Eng W."/>
            <person name="Kruse C.P.S."/>
            <person name="Koehler S.I."/>
            <person name="Kunde Y."/>
            <person name="Gleasner C.D."/>
            <person name="You Mak K.T."/>
            <person name="Polle J."/>
            <person name="Hovde B.T."/>
            <person name="Starkenburg S.R."/>
        </authorList>
    </citation>
    <scope>NUCLEOTIDE SEQUENCE [LARGE SCALE GENOMIC DNA]</scope>
    <source>
        <strain evidence="1 2">DOE0152z</strain>
    </source>
</reference>
<proteinExistence type="predicted"/>
<gene>
    <name evidence="1" type="ORF">OEZ85_011831</name>
</gene>
<evidence type="ECO:0000313" key="1">
    <source>
        <dbReference type="EMBL" id="WIA11736.1"/>
    </source>
</evidence>
<dbReference type="EMBL" id="CP126210">
    <property type="protein sequence ID" value="WIA11736.1"/>
    <property type="molecule type" value="Genomic_DNA"/>
</dbReference>
<keyword evidence="2" id="KW-1185">Reference proteome</keyword>
<protein>
    <submittedName>
        <fullName evidence="1">Uncharacterized protein</fullName>
    </submittedName>
</protein>
<accession>A0ABY8TTY2</accession>